<dbReference type="CDD" id="cd07852">
    <property type="entry name" value="STKc_MAPK15-like"/>
    <property type="match status" value="1"/>
</dbReference>
<gene>
    <name evidence="5" type="primary">Mapk15</name>
    <name evidence="5" type="ORF">INDMAC_R09776</name>
</gene>
<keyword evidence="1" id="KW-0547">Nucleotide-binding</keyword>
<dbReference type="Pfam" id="PF00069">
    <property type="entry name" value="Pkinase"/>
    <property type="match status" value="1"/>
</dbReference>
<accession>A0A7L1GZ90</accession>
<evidence type="ECO:0000256" key="2">
    <source>
        <dbReference type="ARBA" id="ARBA00022840"/>
    </source>
</evidence>
<feature type="compositionally biased region" description="Polar residues" evidence="3">
    <location>
        <begin position="380"/>
        <end position="392"/>
    </location>
</feature>
<keyword evidence="5" id="KW-0418">Kinase</keyword>
<evidence type="ECO:0000256" key="3">
    <source>
        <dbReference type="SAM" id="MobiDB-lite"/>
    </source>
</evidence>
<keyword evidence="6" id="KW-1185">Reference proteome</keyword>
<dbReference type="GO" id="GO:0005524">
    <property type="term" value="F:ATP binding"/>
    <property type="evidence" value="ECO:0007669"/>
    <property type="project" value="UniProtKB-KW"/>
</dbReference>
<feature type="non-terminal residue" evidence="5">
    <location>
        <position position="1"/>
    </location>
</feature>
<dbReference type="EMBL" id="VXBD01014877">
    <property type="protein sequence ID" value="NXN19192.1"/>
    <property type="molecule type" value="Genomic_DNA"/>
</dbReference>
<evidence type="ECO:0000313" key="5">
    <source>
        <dbReference type="EMBL" id="NXN19192.1"/>
    </source>
</evidence>
<feature type="compositionally biased region" description="Basic and acidic residues" evidence="3">
    <location>
        <begin position="325"/>
        <end position="336"/>
    </location>
</feature>
<dbReference type="Gene3D" id="1.10.510.10">
    <property type="entry name" value="Transferase(Phosphotransferase) domain 1"/>
    <property type="match status" value="1"/>
</dbReference>
<comment type="caution">
    <text evidence="5">The sequence shown here is derived from an EMBL/GenBank/DDBJ whole genome shotgun (WGS) entry which is preliminary data.</text>
</comment>
<protein>
    <submittedName>
        <fullName evidence="5">MK15 kinase</fullName>
    </submittedName>
</protein>
<feature type="non-terminal residue" evidence="5">
    <location>
        <position position="555"/>
    </location>
</feature>
<feature type="domain" description="Protein kinase" evidence="4">
    <location>
        <begin position="1"/>
        <end position="279"/>
    </location>
</feature>
<dbReference type="InterPro" id="IPR011009">
    <property type="entry name" value="Kinase-like_dom_sf"/>
</dbReference>
<dbReference type="SUPFAM" id="SSF56112">
    <property type="entry name" value="Protein kinase-like (PK-like)"/>
    <property type="match status" value="1"/>
</dbReference>
<proteinExistence type="predicted"/>
<dbReference type="FunFam" id="1.10.510.10:FF:000238">
    <property type="entry name" value="Mitogen-activated protein kinase"/>
    <property type="match status" value="1"/>
</dbReference>
<feature type="region of interest" description="Disordered" evidence="3">
    <location>
        <begin position="449"/>
        <end position="469"/>
    </location>
</feature>
<dbReference type="GO" id="GO:0004672">
    <property type="term" value="F:protein kinase activity"/>
    <property type="evidence" value="ECO:0007669"/>
    <property type="project" value="InterPro"/>
</dbReference>
<dbReference type="PANTHER" id="PTHR24055">
    <property type="entry name" value="MITOGEN-ACTIVATED PROTEIN KINASE"/>
    <property type="match status" value="1"/>
</dbReference>
<sequence>AYGIVWKAIDRRTGEIVAVKKIFDAFRNRTDAQWDLFPLQQFGEHPNIIKLLDVVRAQNDKDIYLIFESMETDLHAVIKKGNLLKDIHKCYILYQLLKATKFIHSGNVIHRDQKPSNILLDADCFVKLCDFGLARSLSQVNEDQGSPALTEYVATRWYRAPEILLSSHSYTKGVDMWSIGCILGELLLGKPLFPGTSTVNQIQQIFRVIPAPSPEDILAVQSDYKASIISRLSSRQRVTFEEIFPSSTPLPALDLLKKLLVFNPEKRLTAEEALQHPYVRRFHCPAREPSLDYEVILPLGDDVQLSVAEYRNKLYEMILEKKLNGHPKEQMQREDAQLSQPESRPLLPNPSSVTLPARKGQRQPTPPLLKASSVHAGAATSVQPQVPSQSEGSAGALCQRPKLSVIYNPITHTAVQGSWQGLTVFRSGFSVLSLFFSSAGNANSGAVIRNCSAPPPQQARSTSNRKLGRQRMWANAQPPPASLQSLHNNPRSTQFHSREVCPLLKSSKKMFHITANVGAAGDPKASLGSYSQAYGTICKSALQSLPISKSCQQQE</sequence>
<dbReference type="InterPro" id="IPR000719">
    <property type="entry name" value="Prot_kinase_dom"/>
</dbReference>
<organism evidence="5 6">
    <name type="scientific">Indicator maculatus</name>
    <name type="common">spotted honeyguide</name>
    <dbReference type="NCBI Taxonomy" id="545262"/>
    <lineage>
        <taxon>Eukaryota</taxon>
        <taxon>Metazoa</taxon>
        <taxon>Chordata</taxon>
        <taxon>Craniata</taxon>
        <taxon>Vertebrata</taxon>
        <taxon>Euteleostomi</taxon>
        <taxon>Archelosauria</taxon>
        <taxon>Archosauria</taxon>
        <taxon>Dinosauria</taxon>
        <taxon>Saurischia</taxon>
        <taxon>Theropoda</taxon>
        <taxon>Coelurosauria</taxon>
        <taxon>Aves</taxon>
        <taxon>Neognathae</taxon>
        <taxon>Neoaves</taxon>
        <taxon>Telluraves</taxon>
        <taxon>Coraciimorphae</taxon>
        <taxon>Piciformes</taxon>
        <taxon>Indicatoridae</taxon>
        <taxon>Indicator</taxon>
    </lineage>
</organism>
<evidence type="ECO:0000259" key="4">
    <source>
        <dbReference type="PROSITE" id="PS50011"/>
    </source>
</evidence>
<feature type="region of interest" description="Disordered" evidence="3">
    <location>
        <begin position="325"/>
        <end position="394"/>
    </location>
</feature>
<evidence type="ECO:0000256" key="1">
    <source>
        <dbReference type="ARBA" id="ARBA00022741"/>
    </source>
</evidence>
<keyword evidence="2" id="KW-0067">ATP-binding</keyword>
<reference evidence="5 6" key="1">
    <citation type="submission" date="2019-09" db="EMBL/GenBank/DDBJ databases">
        <title>Bird 10,000 Genomes (B10K) Project - Family phase.</title>
        <authorList>
            <person name="Zhang G."/>
        </authorList>
    </citation>
    <scope>NUCLEOTIDE SEQUENCE [LARGE SCALE GENOMIC DNA]</scope>
    <source>
        <strain evidence="5">B10K-DU-001-78</strain>
        <tissue evidence="5">Muscle</tissue>
    </source>
</reference>
<dbReference type="OrthoDB" id="192887at2759"/>
<dbReference type="Gene3D" id="3.30.200.20">
    <property type="entry name" value="Phosphorylase Kinase, domain 1"/>
    <property type="match status" value="1"/>
</dbReference>
<dbReference type="AlphaFoldDB" id="A0A7L1GZ90"/>
<keyword evidence="5" id="KW-0808">Transferase</keyword>
<name>A0A7L1GZ90_9PICI</name>
<dbReference type="InterPro" id="IPR050117">
    <property type="entry name" value="MAPK"/>
</dbReference>
<dbReference type="PROSITE" id="PS50011">
    <property type="entry name" value="PROTEIN_KINASE_DOM"/>
    <property type="match status" value="1"/>
</dbReference>
<evidence type="ECO:0000313" key="6">
    <source>
        <dbReference type="Proteomes" id="UP000557230"/>
    </source>
</evidence>
<dbReference type="Proteomes" id="UP000557230">
    <property type="component" value="Unassembled WGS sequence"/>
</dbReference>